<keyword evidence="3 5" id="KW-0479">Metal-binding</keyword>
<gene>
    <name evidence="6" type="primary">suhB_1</name>
    <name evidence="6" type="ORF">CMsap09_15430</name>
</gene>
<dbReference type="PROSITE" id="PS00630">
    <property type="entry name" value="IMP_2"/>
    <property type="match status" value="1"/>
</dbReference>
<feature type="binding site" evidence="5">
    <location>
        <position position="70"/>
    </location>
    <ligand>
        <name>Mg(2+)</name>
        <dbReference type="ChEBI" id="CHEBI:18420"/>
        <label>1</label>
        <note>catalytic</note>
    </ligand>
</feature>
<dbReference type="EC" id="3.1.3.25" evidence="2"/>
<evidence type="ECO:0000256" key="1">
    <source>
        <dbReference type="ARBA" id="ARBA00001033"/>
    </source>
</evidence>
<sequence length="118" mass="12337">MNTGVPLSLALVGTGFSYDAETRMRQGRVVTDLLGEVRDIRRIGAASLDLCDVAAGRTDACFERGLKPWDHAAGALIAAEAGARVTGTGGGPASAELLIAAHPELARALEERLERPRA</sequence>
<dbReference type="Pfam" id="PF00459">
    <property type="entry name" value="Inositol_P"/>
    <property type="match status" value="1"/>
</dbReference>
<dbReference type="GO" id="GO:0046854">
    <property type="term" value="P:phosphatidylinositol phosphate biosynthetic process"/>
    <property type="evidence" value="ECO:0007669"/>
    <property type="project" value="InterPro"/>
</dbReference>
<dbReference type="PANTHER" id="PTHR20854:SF4">
    <property type="entry name" value="INOSITOL-1-MONOPHOSPHATASE-RELATED"/>
    <property type="match status" value="1"/>
</dbReference>
<dbReference type="InterPro" id="IPR020550">
    <property type="entry name" value="Inositol_monophosphatase_CS"/>
</dbReference>
<protein>
    <recommendedName>
        <fullName evidence="2">inositol-phosphate phosphatase</fullName>
        <ecNumber evidence="2">3.1.3.25</ecNumber>
    </recommendedName>
</protein>
<dbReference type="PANTHER" id="PTHR20854">
    <property type="entry name" value="INOSITOL MONOPHOSPHATASE"/>
    <property type="match status" value="1"/>
</dbReference>
<dbReference type="AlphaFoldDB" id="A0A251XXT0"/>
<dbReference type="GO" id="GO:0046872">
    <property type="term" value="F:metal ion binding"/>
    <property type="evidence" value="ECO:0007669"/>
    <property type="project" value="UniProtKB-KW"/>
</dbReference>
<evidence type="ECO:0000313" key="7">
    <source>
        <dbReference type="Proteomes" id="UP000195106"/>
    </source>
</evidence>
<accession>A0A251XXT0</accession>
<dbReference type="EMBL" id="MDHJ01000001">
    <property type="protein sequence ID" value="OUE10336.1"/>
    <property type="molecule type" value="Genomic_DNA"/>
</dbReference>
<dbReference type="PRINTS" id="PR00377">
    <property type="entry name" value="IMPHPHTASES"/>
</dbReference>
<proteinExistence type="predicted"/>
<name>A0A251XXT0_9MICO</name>
<organism evidence="6 7">
    <name type="scientific">Clavibacter michiganensis</name>
    <dbReference type="NCBI Taxonomy" id="28447"/>
    <lineage>
        <taxon>Bacteria</taxon>
        <taxon>Bacillati</taxon>
        <taxon>Actinomycetota</taxon>
        <taxon>Actinomycetes</taxon>
        <taxon>Micrococcales</taxon>
        <taxon>Microbacteriaceae</taxon>
        <taxon>Clavibacter</taxon>
    </lineage>
</organism>
<comment type="caution">
    <text evidence="6">The sequence shown here is derived from an EMBL/GenBank/DDBJ whole genome shotgun (WGS) entry which is preliminary data.</text>
</comment>
<evidence type="ECO:0000313" key="6">
    <source>
        <dbReference type="EMBL" id="OUE10336.1"/>
    </source>
</evidence>
<comment type="catalytic activity">
    <reaction evidence="1">
        <text>a myo-inositol phosphate + H2O = myo-inositol + phosphate</text>
        <dbReference type="Rhea" id="RHEA:24056"/>
        <dbReference type="ChEBI" id="CHEBI:15377"/>
        <dbReference type="ChEBI" id="CHEBI:17268"/>
        <dbReference type="ChEBI" id="CHEBI:43474"/>
        <dbReference type="ChEBI" id="CHEBI:84139"/>
        <dbReference type="EC" id="3.1.3.25"/>
    </reaction>
</comment>
<dbReference type="Gene3D" id="3.40.190.80">
    <property type="match status" value="1"/>
</dbReference>
<dbReference type="InterPro" id="IPR000760">
    <property type="entry name" value="Inositol_monophosphatase-like"/>
</dbReference>
<evidence type="ECO:0000256" key="3">
    <source>
        <dbReference type="ARBA" id="ARBA00022723"/>
    </source>
</evidence>
<evidence type="ECO:0000256" key="5">
    <source>
        <dbReference type="PIRSR" id="PIRSR600760-2"/>
    </source>
</evidence>
<dbReference type="Proteomes" id="UP000195106">
    <property type="component" value="Unassembled WGS sequence"/>
</dbReference>
<keyword evidence="4 5" id="KW-0460">Magnesium</keyword>
<comment type="cofactor">
    <cofactor evidence="5">
        <name>Mg(2+)</name>
        <dbReference type="ChEBI" id="CHEBI:18420"/>
    </cofactor>
</comment>
<reference evidence="6 7" key="1">
    <citation type="submission" date="2016-08" db="EMBL/GenBank/DDBJ databases">
        <title>Genome sequence of Clavibacter michiganensis spp. strain CASJ009.</title>
        <authorList>
            <person name="Thapa S.P."/>
            <person name="Coaker G."/>
        </authorList>
    </citation>
    <scope>NUCLEOTIDE SEQUENCE [LARGE SCALE GENOMIC DNA]</scope>
    <source>
        <strain evidence="6">CASJ009</strain>
    </source>
</reference>
<dbReference type="GO" id="GO:0008934">
    <property type="term" value="F:inositol monophosphate 1-phosphatase activity"/>
    <property type="evidence" value="ECO:0007669"/>
    <property type="project" value="TreeGrafter"/>
</dbReference>
<dbReference type="SUPFAM" id="SSF56655">
    <property type="entry name" value="Carbohydrate phosphatase"/>
    <property type="match status" value="1"/>
</dbReference>
<evidence type="ECO:0000256" key="2">
    <source>
        <dbReference type="ARBA" id="ARBA00013106"/>
    </source>
</evidence>
<dbReference type="GO" id="GO:0007165">
    <property type="term" value="P:signal transduction"/>
    <property type="evidence" value="ECO:0007669"/>
    <property type="project" value="TreeGrafter"/>
</dbReference>
<dbReference type="GO" id="GO:0006020">
    <property type="term" value="P:inositol metabolic process"/>
    <property type="evidence" value="ECO:0007669"/>
    <property type="project" value="TreeGrafter"/>
</dbReference>
<evidence type="ECO:0000256" key="4">
    <source>
        <dbReference type="ARBA" id="ARBA00022842"/>
    </source>
</evidence>